<accession>A0A2K9NYU6</accession>
<dbReference type="KEGG" id="mpec:B9O19_00034"/>
<keyword evidence="3" id="KW-1185">Reference proteome</keyword>
<evidence type="ECO:0000313" key="2">
    <source>
        <dbReference type="EMBL" id="AUO18221.1"/>
    </source>
</evidence>
<proteinExistence type="predicted"/>
<dbReference type="AlphaFoldDB" id="A0A2K9NYU6"/>
<dbReference type="EMBL" id="CP020991">
    <property type="protein sequence ID" value="AUO18221.1"/>
    <property type="molecule type" value="Genomic_DNA"/>
</dbReference>
<keyword evidence="1" id="KW-0812">Transmembrane</keyword>
<evidence type="ECO:0000256" key="1">
    <source>
        <dbReference type="SAM" id="Phobius"/>
    </source>
</evidence>
<gene>
    <name evidence="2" type="ORF">B9O19_00034</name>
</gene>
<evidence type="ECO:0000313" key="3">
    <source>
        <dbReference type="Proteomes" id="UP000235589"/>
    </source>
</evidence>
<organism evidence="2 3">
    <name type="scientific">Monoglobus pectinilyticus</name>
    <dbReference type="NCBI Taxonomy" id="1981510"/>
    <lineage>
        <taxon>Bacteria</taxon>
        <taxon>Bacillati</taxon>
        <taxon>Bacillota</taxon>
        <taxon>Clostridia</taxon>
        <taxon>Monoglobales</taxon>
        <taxon>Monoglobaceae</taxon>
        <taxon>Monoglobus</taxon>
    </lineage>
</organism>
<protein>
    <submittedName>
        <fullName evidence="2">Uncharacterized protein</fullName>
    </submittedName>
</protein>
<reference evidence="2 3" key="1">
    <citation type="submission" date="2017-04" db="EMBL/GenBank/DDBJ databases">
        <title>Monoglobus pectinilyticus 14 draft genome.</title>
        <authorList>
            <person name="Kim C."/>
            <person name="Rosendale D.I."/>
            <person name="Kelly W.J."/>
            <person name="Tannock G.W."/>
            <person name="Patchett M.L."/>
            <person name="Jordens J.Z."/>
        </authorList>
    </citation>
    <scope>NUCLEOTIDE SEQUENCE [LARGE SCALE GENOMIC DNA]</scope>
    <source>
        <strain evidence="2 3">14</strain>
    </source>
</reference>
<dbReference type="RefSeq" id="WP_102364578.1">
    <property type="nucleotide sequence ID" value="NZ_JBKXJU010000005.1"/>
</dbReference>
<name>A0A2K9NYU6_9FIRM</name>
<keyword evidence="1" id="KW-0472">Membrane</keyword>
<sequence>MNKDDIEERMDTRLNRIEDMMLKQNDVIDNLKDDLIEKMDASQKWIIGIAIATILGIAAMLIAVLVA</sequence>
<dbReference type="Proteomes" id="UP000235589">
    <property type="component" value="Chromosome"/>
</dbReference>
<keyword evidence="1" id="KW-1133">Transmembrane helix</keyword>
<feature type="transmembrane region" description="Helical" evidence="1">
    <location>
        <begin position="45"/>
        <end position="66"/>
    </location>
</feature>